<evidence type="ECO:0000256" key="4">
    <source>
        <dbReference type="ARBA" id="ARBA00022692"/>
    </source>
</evidence>
<evidence type="ECO:0000256" key="10">
    <source>
        <dbReference type="ARBA" id="ARBA00023303"/>
    </source>
</evidence>
<feature type="transmembrane region" description="Helical" evidence="13">
    <location>
        <begin position="92"/>
        <end position="110"/>
    </location>
</feature>
<reference evidence="14 15" key="1">
    <citation type="journal article" date="2023" name="Sci. Data">
        <title>Genome assembly of the Korean intertidal mud-creeper Batillaria attramentaria.</title>
        <authorList>
            <person name="Patra A.K."/>
            <person name="Ho P.T."/>
            <person name="Jun S."/>
            <person name="Lee S.J."/>
            <person name="Kim Y."/>
            <person name="Won Y.J."/>
        </authorList>
    </citation>
    <scope>NUCLEOTIDE SEQUENCE [LARGE SCALE GENOMIC DNA]</scope>
    <source>
        <strain evidence="14">Wonlab-2016</strain>
    </source>
</reference>
<dbReference type="Proteomes" id="UP001519460">
    <property type="component" value="Unassembled WGS sequence"/>
</dbReference>
<keyword evidence="7 11" id="KW-0406">Ion transport</keyword>
<keyword evidence="8 13" id="KW-0472">Membrane</keyword>
<evidence type="ECO:0000313" key="14">
    <source>
        <dbReference type="EMBL" id="KAK7477363.1"/>
    </source>
</evidence>
<keyword evidence="2 11" id="KW-0813">Transport</keyword>
<evidence type="ECO:0000256" key="8">
    <source>
        <dbReference type="ARBA" id="ARBA00023136"/>
    </source>
</evidence>
<keyword evidence="4 11" id="KW-0812">Transmembrane</keyword>
<evidence type="ECO:0000256" key="12">
    <source>
        <dbReference type="SAM" id="MobiDB-lite"/>
    </source>
</evidence>
<name>A0ABD0JR73_9CAEN</name>
<gene>
    <name evidence="14" type="ORF">BaRGS_00031428</name>
</gene>
<dbReference type="PANTHER" id="PTHR11690">
    <property type="entry name" value="AMILORIDE-SENSITIVE SODIUM CHANNEL-RELATED"/>
    <property type="match status" value="1"/>
</dbReference>
<keyword evidence="15" id="KW-1185">Reference proteome</keyword>
<protein>
    <submittedName>
        <fullName evidence="14">Uncharacterized protein</fullName>
    </submittedName>
</protein>
<evidence type="ECO:0000256" key="1">
    <source>
        <dbReference type="ARBA" id="ARBA00004141"/>
    </source>
</evidence>
<evidence type="ECO:0000256" key="11">
    <source>
        <dbReference type="RuleBase" id="RU000679"/>
    </source>
</evidence>
<dbReference type="Pfam" id="PF00858">
    <property type="entry name" value="ASC"/>
    <property type="match status" value="2"/>
</dbReference>
<evidence type="ECO:0000256" key="6">
    <source>
        <dbReference type="ARBA" id="ARBA00023053"/>
    </source>
</evidence>
<evidence type="ECO:0000256" key="3">
    <source>
        <dbReference type="ARBA" id="ARBA00022461"/>
    </source>
</evidence>
<keyword evidence="3 11" id="KW-0894">Sodium channel</keyword>
<feature type="region of interest" description="Disordered" evidence="12">
    <location>
        <begin position="1"/>
        <end position="48"/>
    </location>
</feature>
<dbReference type="InterPro" id="IPR001873">
    <property type="entry name" value="ENaC"/>
</dbReference>
<evidence type="ECO:0000256" key="2">
    <source>
        <dbReference type="ARBA" id="ARBA00022448"/>
    </source>
</evidence>
<evidence type="ECO:0000313" key="15">
    <source>
        <dbReference type="Proteomes" id="UP001519460"/>
    </source>
</evidence>
<keyword evidence="10 11" id="KW-0407">Ion channel</keyword>
<sequence>MATSDDDTSPSETTKLIPGGTQAPRCTTRSSCDIQLSESGDHSPAPAAPPPAEATSCCGFVCTLTTLKGWIKKTGCHGLGQVDDTPNIGLKLLWVLVFLGGVGVTIYQIYQLVDDFTAHPVTTSFKLEFQPVDMPDVTICSTGVFNVSRVKTAERKIGCDLQALVLTDSWKKYRSLECQNATYTLNPNLTGLCDRYFWFCNDTQLSKMDKYIATQKLSLFESLQEDSEDVASYFTKFWTMEYGNCYTLNTSDMRVFESGVQSGLDIEFYLGNLDMDEPMPLDMISDGMRVVIHERGTRPLPGSNGYSVSAGTQTIFGIQPQKVSLPKDMPSRPCGNEKVHTGYRTYSVKPILEEEVCRRSARNVTSCKMALESRSIEDRMSVFLRIRLYIVDLVIQHTVVRPKYDVWAFLADLGGTFDFWIGVSLAGIAELIQFGINWWVSRLKCCRGTVCGFN</sequence>
<keyword evidence="5 13" id="KW-1133">Transmembrane helix</keyword>
<feature type="transmembrane region" description="Helical" evidence="13">
    <location>
        <begin position="419"/>
        <end position="440"/>
    </location>
</feature>
<accession>A0ABD0JR73</accession>
<keyword evidence="6" id="KW-0915">Sodium</keyword>
<evidence type="ECO:0000256" key="13">
    <source>
        <dbReference type="SAM" id="Phobius"/>
    </source>
</evidence>
<dbReference type="PANTHER" id="PTHR11690:SF300">
    <property type="entry name" value="PICKPOCKET PROTEIN 19"/>
    <property type="match status" value="1"/>
</dbReference>
<dbReference type="Gene3D" id="2.60.470.10">
    <property type="entry name" value="Acid-sensing ion channels like domains"/>
    <property type="match status" value="1"/>
</dbReference>
<dbReference type="PRINTS" id="PR01078">
    <property type="entry name" value="AMINACHANNEL"/>
</dbReference>
<comment type="similarity">
    <text evidence="11">Belongs to the amiloride-sensitive sodium channel (TC 1.A.6) family.</text>
</comment>
<organism evidence="14 15">
    <name type="scientific">Batillaria attramentaria</name>
    <dbReference type="NCBI Taxonomy" id="370345"/>
    <lineage>
        <taxon>Eukaryota</taxon>
        <taxon>Metazoa</taxon>
        <taxon>Spiralia</taxon>
        <taxon>Lophotrochozoa</taxon>
        <taxon>Mollusca</taxon>
        <taxon>Gastropoda</taxon>
        <taxon>Caenogastropoda</taxon>
        <taxon>Sorbeoconcha</taxon>
        <taxon>Cerithioidea</taxon>
        <taxon>Batillariidae</taxon>
        <taxon>Batillaria</taxon>
    </lineage>
</organism>
<dbReference type="GO" id="GO:0016020">
    <property type="term" value="C:membrane"/>
    <property type="evidence" value="ECO:0007669"/>
    <property type="project" value="UniProtKB-SubCell"/>
</dbReference>
<evidence type="ECO:0000256" key="9">
    <source>
        <dbReference type="ARBA" id="ARBA00023201"/>
    </source>
</evidence>
<evidence type="ECO:0000256" key="7">
    <source>
        <dbReference type="ARBA" id="ARBA00023065"/>
    </source>
</evidence>
<comment type="subcellular location">
    <subcellularLocation>
        <location evidence="1">Membrane</location>
        <topology evidence="1">Multi-pass membrane protein</topology>
    </subcellularLocation>
</comment>
<evidence type="ECO:0000256" key="5">
    <source>
        <dbReference type="ARBA" id="ARBA00022989"/>
    </source>
</evidence>
<keyword evidence="9 11" id="KW-0739">Sodium transport</keyword>
<proteinExistence type="inferred from homology"/>
<dbReference type="GO" id="GO:0005272">
    <property type="term" value="F:sodium channel activity"/>
    <property type="evidence" value="ECO:0007669"/>
    <property type="project" value="UniProtKB-KW"/>
</dbReference>
<feature type="compositionally biased region" description="Polar residues" evidence="12">
    <location>
        <begin position="24"/>
        <end position="38"/>
    </location>
</feature>
<dbReference type="AlphaFoldDB" id="A0ABD0JR73"/>
<comment type="caution">
    <text evidence="14">The sequence shown here is derived from an EMBL/GenBank/DDBJ whole genome shotgun (WGS) entry which is preliminary data.</text>
</comment>
<dbReference type="EMBL" id="JACVVK020000353">
    <property type="protein sequence ID" value="KAK7477363.1"/>
    <property type="molecule type" value="Genomic_DNA"/>
</dbReference>